<protein>
    <submittedName>
        <fullName evidence="2">Uncharacterized protein</fullName>
    </submittedName>
</protein>
<keyword evidence="1" id="KW-0812">Transmembrane</keyword>
<accession>A0AAV4N0X5</accession>
<dbReference type="Proteomes" id="UP001054945">
    <property type="component" value="Unassembled WGS sequence"/>
</dbReference>
<feature type="transmembrane region" description="Helical" evidence="1">
    <location>
        <begin position="96"/>
        <end position="119"/>
    </location>
</feature>
<comment type="caution">
    <text evidence="2">The sequence shown here is derived from an EMBL/GenBank/DDBJ whole genome shotgun (WGS) entry which is preliminary data.</text>
</comment>
<sequence>MIPRAYWRTTLLSFKSVRASRNSIQTEAKLRTASSCKNHASLLAMVACPTFTSDNVSTTFLPLSPGTLRDLGPYGASRRTLVDIYCLLRRPSPQNIFSLFFISFGFFGFFPRLAFVFSLDFKSFPSGRLYRAGIKRAGSGGF</sequence>
<keyword evidence="1" id="KW-0472">Membrane</keyword>
<evidence type="ECO:0000256" key="1">
    <source>
        <dbReference type="SAM" id="Phobius"/>
    </source>
</evidence>
<evidence type="ECO:0000313" key="2">
    <source>
        <dbReference type="EMBL" id="GIX78113.1"/>
    </source>
</evidence>
<keyword evidence="3" id="KW-1185">Reference proteome</keyword>
<name>A0AAV4N0X5_CAEEX</name>
<dbReference type="AlphaFoldDB" id="A0AAV4N0X5"/>
<gene>
    <name evidence="2" type="ORF">CEXT_570521</name>
</gene>
<reference evidence="2 3" key="1">
    <citation type="submission" date="2021-06" db="EMBL/GenBank/DDBJ databases">
        <title>Caerostris extrusa draft genome.</title>
        <authorList>
            <person name="Kono N."/>
            <person name="Arakawa K."/>
        </authorList>
    </citation>
    <scope>NUCLEOTIDE SEQUENCE [LARGE SCALE GENOMIC DNA]</scope>
</reference>
<keyword evidence="1" id="KW-1133">Transmembrane helix</keyword>
<organism evidence="2 3">
    <name type="scientific">Caerostris extrusa</name>
    <name type="common">Bark spider</name>
    <name type="synonym">Caerostris bankana</name>
    <dbReference type="NCBI Taxonomy" id="172846"/>
    <lineage>
        <taxon>Eukaryota</taxon>
        <taxon>Metazoa</taxon>
        <taxon>Ecdysozoa</taxon>
        <taxon>Arthropoda</taxon>
        <taxon>Chelicerata</taxon>
        <taxon>Arachnida</taxon>
        <taxon>Araneae</taxon>
        <taxon>Araneomorphae</taxon>
        <taxon>Entelegynae</taxon>
        <taxon>Araneoidea</taxon>
        <taxon>Araneidae</taxon>
        <taxon>Caerostris</taxon>
    </lineage>
</organism>
<dbReference type="EMBL" id="BPLR01002821">
    <property type="protein sequence ID" value="GIX78113.1"/>
    <property type="molecule type" value="Genomic_DNA"/>
</dbReference>
<evidence type="ECO:0000313" key="3">
    <source>
        <dbReference type="Proteomes" id="UP001054945"/>
    </source>
</evidence>
<proteinExistence type="predicted"/>